<dbReference type="RefSeq" id="WP_013709506.1">
    <property type="nucleotide sequence ID" value="NC_015389.1"/>
</dbReference>
<feature type="transmembrane region" description="Helical" evidence="1">
    <location>
        <begin position="187"/>
        <end position="205"/>
    </location>
</feature>
<accession>F2NB13</accession>
<feature type="transmembrane region" description="Helical" evidence="1">
    <location>
        <begin position="73"/>
        <end position="96"/>
    </location>
</feature>
<dbReference type="Proteomes" id="UP000006851">
    <property type="component" value="Chromosome"/>
</dbReference>
<feature type="transmembrane region" description="Helical" evidence="1">
    <location>
        <begin position="237"/>
        <end position="258"/>
    </location>
</feature>
<dbReference type="HOGENOM" id="CLU_064090_1_1_11"/>
<evidence type="ECO:0000313" key="2">
    <source>
        <dbReference type="EMBL" id="AEB07764.1"/>
    </source>
</evidence>
<protein>
    <recommendedName>
        <fullName evidence="4">ABC transporter permease</fullName>
    </recommendedName>
</protein>
<reference evidence="3" key="1">
    <citation type="journal article" date="2013" name="Stand. Genomic Sci.">
        <title>Complete genome sequence of Coriobacterium glomerans type strain (PW2(T)) from the midgut of Pyrrhocoris apterus L. (red soldier bug).</title>
        <authorList>
            <person name="Stackebrandt E."/>
            <person name="Zeytun A."/>
            <person name="Lapidus A."/>
            <person name="Nolan M."/>
            <person name="Lucas S."/>
            <person name="Hammon N."/>
            <person name="Deshpande S."/>
            <person name="Cheng J.F."/>
            <person name="Tapia R."/>
            <person name="Goodwin L.A."/>
            <person name="Pitluck S."/>
            <person name="Liolios K."/>
            <person name="Pagani I."/>
            <person name="Ivanova N."/>
            <person name="Mavromatis K."/>
            <person name="Mikhailova N."/>
            <person name="Huntemann M."/>
            <person name="Pati A."/>
            <person name="Chen A."/>
            <person name="Palaniappan K."/>
            <person name="Chang Y.J."/>
            <person name="Land M."/>
            <person name="Hauser L."/>
            <person name="Rohde M."/>
            <person name="Pukall R."/>
            <person name="Goker M."/>
            <person name="Detter J.C."/>
            <person name="Woyke T."/>
            <person name="Bristow J."/>
            <person name="Eisen J.A."/>
            <person name="Markowitz V."/>
            <person name="Hugenholtz P."/>
            <person name="Kyrpides N.C."/>
            <person name="Klenk H.P."/>
        </authorList>
    </citation>
    <scope>NUCLEOTIDE SEQUENCE</scope>
    <source>
        <strain evidence="3">ATCC 49209 / DSM 20642 / JCM 10262 / PW2</strain>
    </source>
</reference>
<dbReference type="eggNOG" id="COG1277">
    <property type="taxonomic scope" value="Bacteria"/>
</dbReference>
<organism evidence="2 3">
    <name type="scientific">Coriobacterium glomerans (strain ATCC 49209 / DSM 20642 / JCM 10262 / PW2)</name>
    <dbReference type="NCBI Taxonomy" id="700015"/>
    <lineage>
        <taxon>Bacteria</taxon>
        <taxon>Bacillati</taxon>
        <taxon>Actinomycetota</taxon>
        <taxon>Coriobacteriia</taxon>
        <taxon>Coriobacteriales</taxon>
        <taxon>Coriobacteriaceae</taxon>
        <taxon>Coriobacterium</taxon>
    </lineage>
</organism>
<feature type="transmembrane region" description="Helical" evidence="1">
    <location>
        <begin position="12"/>
        <end position="35"/>
    </location>
</feature>
<feature type="transmembrane region" description="Helical" evidence="1">
    <location>
        <begin position="160"/>
        <end position="180"/>
    </location>
</feature>
<dbReference type="EMBL" id="CP002628">
    <property type="protein sequence ID" value="AEB07764.1"/>
    <property type="molecule type" value="Genomic_DNA"/>
</dbReference>
<feature type="transmembrane region" description="Helical" evidence="1">
    <location>
        <begin position="117"/>
        <end position="148"/>
    </location>
</feature>
<evidence type="ECO:0000256" key="1">
    <source>
        <dbReference type="SAM" id="Phobius"/>
    </source>
</evidence>
<keyword evidence="1" id="KW-1133">Transmembrane helix</keyword>
<dbReference type="KEGG" id="cgo:Corgl_1665"/>
<dbReference type="OrthoDB" id="66636at2"/>
<keyword evidence="1" id="KW-0472">Membrane</keyword>
<dbReference type="STRING" id="700015.Corgl_1665"/>
<sequence length="265" mass="27987">MIRALFAREIRASLTVVGIFAAVIAVYVAMVMSMFDPKLVGTLDEMAASMPQIFAAFGMSTHATTLIGFMLNYLYGFLLTVLPLALIMLLVNRLIIRHLDRGSMAYLLATPMSRKTIVLSMAGVLAATLIGLLCAITGVELACAATMLPGKLAVAPLVRANAGLFALWIFFSGVCFLSACALPGAGAARWCGGSLCILFLLMQMISQVGDRFEFLKNVNPLTLFDCYGLAAADGASIAHAALLGAGGIALLGVAIVVFDRRDLDV</sequence>
<name>F2NB13_CORGP</name>
<dbReference type="AlphaFoldDB" id="F2NB13"/>
<keyword evidence="1" id="KW-0812">Transmembrane</keyword>
<gene>
    <name evidence="2" type="ordered locus">Corgl_1665</name>
</gene>
<evidence type="ECO:0000313" key="3">
    <source>
        <dbReference type="Proteomes" id="UP000006851"/>
    </source>
</evidence>
<proteinExistence type="predicted"/>
<keyword evidence="3" id="KW-1185">Reference proteome</keyword>
<evidence type="ECO:0008006" key="4">
    <source>
        <dbReference type="Google" id="ProtNLM"/>
    </source>
</evidence>